<evidence type="ECO:0000256" key="7">
    <source>
        <dbReference type="ARBA" id="ARBA00022833"/>
    </source>
</evidence>
<dbReference type="Proteomes" id="UP000331127">
    <property type="component" value="Unassembled WGS sequence"/>
</dbReference>
<evidence type="ECO:0000256" key="5">
    <source>
        <dbReference type="ARBA" id="ARBA00022741"/>
    </source>
</evidence>
<evidence type="ECO:0000256" key="4">
    <source>
        <dbReference type="ARBA" id="ARBA00022723"/>
    </source>
</evidence>
<evidence type="ECO:0000313" key="13">
    <source>
        <dbReference type="EMBL" id="GES09763.1"/>
    </source>
</evidence>
<dbReference type="GO" id="GO:0008865">
    <property type="term" value="F:fructokinase activity"/>
    <property type="evidence" value="ECO:0007669"/>
    <property type="project" value="UniProtKB-EC"/>
</dbReference>
<dbReference type="InterPro" id="IPR000600">
    <property type="entry name" value="ROK"/>
</dbReference>
<dbReference type="PANTHER" id="PTHR42742">
    <property type="entry name" value="TRANSCRIPTIONAL REPRESSOR MPRA"/>
    <property type="match status" value="1"/>
</dbReference>
<organism evidence="13 14">
    <name type="scientific">Acrocarpospora macrocephala</name>
    <dbReference type="NCBI Taxonomy" id="150177"/>
    <lineage>
        <taxon>Bacteria</taxon>
        <taxon>Bacillati</taxon>
        <taxon>Actinomycetota</taxon>
        <taxon>Actinomycetes</taxon>
        <taxon>Streptosporangiales</taxon>
        <taxon>Streptosporangiaceae</taxon>
        <taxon>Acrocarpospora</taxon>
    </lineage>
</organism>
<comment type="catalytic activity">
    <reaction evidence="12">
        <text>D-fructose + ATP = D-fructose 6-phosphate + ADP + H(+)</text>
        <dbReference type="Rhea" id="RHEA:16125"/>
        <dbReference type="ChEBI" id="CHEBI:15378"/>
        <dbReference type="ChEBI" id="CHEBI:30616"/>
        <dbReference type="ChEBI" id="CHEBI:37721"/>
        <dbReference type="ChEBI" id="CHEBI:61527"/>
        <dbReference type="ChEBI" id="CHEBI:456216"/>
        <dbReference type="EC" id="2.7.1.4"/>
    </reaction>
</comment>
<dbReference type="OrthoDB" id="9783435at2"/>
<keyword evidence="8" id="KW-0067">ATP-binding</keyword>
<dbReference type="PANTHER" id="PTHR42742:SF3">
    <property type="entry name" value="FRUCTOKINASE"/>
    <property type="match status" value="1"/>
</dbReference>
<evidence type="ECO:0000256" key="1">
    <source>
        <dbReference type="ARBA" id="ARBA00001946"/>
    </source>
</evidence>
<evidence type="ECO:0000256" key="2">
    <source>
        <dbReference type="ARBA" id="ARBA00006479"/>
    </source>
</evidence>
<comment type="cofactor">
    <cofactor evidence="1">
        <name>Mg(2+)</name>
        <dbReference type="ChEBI" id="CHEBI:18420"/>
    </cofactor>
</comment>
<evidence type="ECO:0000256" key="9">
    <source>
        <dbReference type="ARBA" id="ARBA00022842"/>
    </source>
</evidence>
<keyword evidence="14" id="KW-1185">Reference proteome</keyword>
<keyword evidence="4" id="KW-0479">Metal-binding</keyword>
<proteinExistence type="inferred from homology"/>
<sequence length="290" mass="30185">MPIYGAVEAGGTKWVCAVADEDGRVLATEVIPTTTPARTIPEAVRFFLGHDALAAIGVASFGPVDLDPGSPTYGHITATPKPGWANTDVVTPLRTALKVPVGFDTDVNGAALGEARHGAGRGLHTVAYVTVGTGIGMGAIVHGRPLHGQAHPEFGHIRVPHDIGRDPFAGCCPFHGDCLEGLASGEAMRQRWGRPAEQVEDAAAWRLEAEYLALAVLTLTYTLSPQRVIVGGGVAKHPSLIEEVRARVLDLAAGYPNDQAAMDAYLVGPSLGDLSGVTGAVELAREVSTP</sequence>
<comment type="similarity">
    <text evidence="2">Belongs to the ROK (NagC/XylR) family.</text>
</comment>
<dbReference type="InterPro" id="IPR049874">
    <property type="entry name" value="ROK_cs"/>
</dbReference>
<dbReference type="Gene3D" id="3.30.420.40">
    <property type="match status" value="2"/>
</dbReference>
<dbReference type="PROSITE" id="PS01125">
    <property type="entry name" value="ROK"/>
    <property type="match status" value="1"/>
</dbReference>
<dbReference type="EMBL" id="BLAE01000017">
    <property type="protein sequence ID" value="GES09763.1"/>
    <property type="molecule type" value="Genomic_DNA"/>
</dbReference>
<evidence type="ECO:0000256" key="3">
    <source>
        <dbReference type="ARBA" id="ARBA00022679"/>
    </source>
</evidence>
<dbReference type="InterPro" id="IPR043129">
    <property type="entry name" value="ATPase_NBD"/>
</dbReference>
<dbReference type="FunFam" id="3.30.420.40:FF:000153">
    <property type="entry name" value="Putative fructokinase"/>
    <property type="match status" value="1"/>
</dbReference>
<evidence type="ECO:0000256" key="6">
    <source>
        <dbReference type="ARBA" id="ARBA00022777"/>
    </source>
</evidence>
<reference evidence="13 14" key="1">
    <citation type="submission" date="2019-10" db="EMBL/GenBank/DDBJ databases">
        <title>Whole genome shotgun sequence of Acrocarpospora macrocephala NBRC 16266.</title>
        <authorList>
            <person name="Ichikawa N."/>
            <person name="Kimura A."/>
            <person name="Kitahashi Y."/>
            <person name="Komaki H."/>
            <person name="Oguchi A."/>
        </authorList>
    </citation>
    <scope>NUCLEOTIDE SEQUENCE [LARGE SCALE GENOMIC DNA]</scope>
    <source>
        <strain evidence="13 14">NBRC 16266</strain>
    </source>
</reference>
<gene>
    <name evidence="13" type="ORF">Amac_033590</name>
</gene>
<dbReference type="CDD" id="cd24067">
    <property type="entry name" value="ASKHA_NBD_ROK_BsFRK-like"/>
    <property type="match status" value="1"/>
</dbReference>
<dbReference type="AlphaFoldDB" id="A0A5M3WT00"/>
<protein>
    <recommendedName>
        <fullName evidence="11">fructokinase</fullName>
        <ecNumber evidence="11">2.7.1.4</ecNumber>
    </recommendedName>
</protein>
<evidence type="ECO:0000256" key="10">
    <source>
        <dbReference type="ARBA" id="ARBA00023277"/>
    </source>
</evidence>
<dbReference type="RefSeq" id="WP_155355274.1">
    <property type="nucleotide sequence ID" value="NZ_BAAAHL010000027.1"/>
</dbReference>
<name>A0A5M3WT00_9ACTN</name>
<evidence type="ECO:0000256" key="11">
    <source>
        <dbReference type="ARBA" id="ARBA00038887"/>
    </source>
</evidence>
<dbReference type="Pfam" id="PF00480">
    <property type="entry name" value="ROK"/>
    <property type="match status" value="1"/>
</dbReference>
<dbReference type="InterPro" id="IPR051804">
    <property type="entry name" value="Carb_Metab_Reg_Kinase/Isom"/>
</dbReference>
<dbReference type="GO" id="GO:0046872">
    <property type="term" value="F:metal ion binding"/>
    <property type="evidence" value="ECO:0007669"/>
    <property type="project" value="UniProtKB-KW"/>
</dbReference>
<dbReference type="GO" id="GO:0005524">
    <property type="term" value="F:ATP binding"/>
    <property type="evidence" value="ECO:0007669"/>
    <property type="project" value="UniProtKB-KW"/>
</dbReference>
<evidence type="ECO:0000256" key="12">
    <source>
        <dbReference type="ARBA" id="ARBA00048451"/>
    </source>
</evidence>
<keyword evidence="5" id="KW-0547">Nucleotide-binding</keyword>
<evidence type="ECO:0000313" key="14">
    <source>
        <dbReference type="Proteomes" id="UP000331127"/>
    </source>
</evidence>
<accession>A0A5M3WT00</accession>
<evidence type="ECO:0000256" key="8">
    <source>
        <dbReference type="ARBA" id="ARBA00022840"/>
    </source>
</evidence>
<keyword evidence="3" id="KW-0808">Transferase</keyword>
<keyword evidence="9" id="KW-0460">Magnesium</keyword>
<dbReference type="SUPFAM" id="SSF53067">
    <property type="entry name" value="Actin-like ATPase domain"/>
    <property type="match status" value="1"/>
</dbReference>
<keyword evidence="10" id="KW-0119">Carbohydrate metabolism</keyword>
<dbReference type="EC" id="2.7.1.4" evidence="11"/>
<comment type="caution">
    <text evidence="13">The sequence shown here is derived from an EMBL/GenBank/DDBJ whole genome shotgun (WGS) entry which is preliminary data.</text>
</comment>
<keyword evidence="7" id="KW-0862">Zinc</keyword>
<keyword evidence="6 13" id="KW-0418">Kinase</keyword>